<dbReference type="InterPro" id="IPR027843">
    <property type="entry name" value="DUF4440"/>
</dbReference>
<name>A0A6J4LYL0_9SPHI</name>
<keyword evidence="1" id="KW-0732">Signal</keyword>
<organism evidence="3">
    <name type="scientific">uncultured Cytophagales bacterium</name>
    <dbReference type="NCBI Taxonomy" id="158755"/>
    <lineage>
        <taxon>Bacteria</taxon>
        <taxon>Pseudomonadati</taxon>
        <taxon>Bacteroidota</taxon>
        <taxon>Sphingobacteriia</taxon>
        <taxon>Sphingobacteriales</taxon>
        <taxon>environmental samples</taxon>
    </lineage>
</organism>
<dbReference type="EMBL" id="CADCTQ010000684">
    <property type="protein sequence ID" value="CAA9345322.1"/>
    <property type="molecule type" value="Genomic_DNA"/>
</dbReference>
<proteinExistence type="predicted"/>
<evidence type="ECO:0000259" key="2">
    <source>
        <dbReference type="Pfam" id="PF14534"/>
    </source>
</evidence>
<accession>A0A6J4LYL0</accession>
<evidence type="ECO:0000256" key="1">
    <source>
        <dbReference type="SAM" id="SignalP"/>
    </source>
</evidence>
<dbReference type="InterPro" id="IPR032710">
    <property type="entry name" value="NTF2-like_dom_sf"/>
</dbReference>
<feature type="signal peptide" evidence="1">
    <location>
        <begin position="1"/>
        <end position="23"/>
    </location>
</feature>
<reference evidence="3" key="1">
    <citation type="submission" date="2020-02" db="EMBL/GenBank/DDBJ databases">
        <authorList>
            <person name="Meier V. D."/>
        </authorList>
    </citation>
    <scope>NUCLEOTIDE SEQUENCE</scope>
    <source>
        <strain evidence="3">AVDCRST_MAG56</strain>
    </source>
</reference>
<protein>
    <recommendedName>
        <fullName evidence="2">DUF4440 domain-containing protein</fullName>
    </recommendedName>
</protein>
<evidence type="ECO:0000313" key="3">
    <source>
        <dbReference type="EMBL" id="CAA9345322.1"/>
    </source>
</evidence>
<sequence>MLSTKSLLLLLALVCLPVPRTFARPGLTPDARTMAHLAQFRSDYAQSLQRKKPELLAAYYAENVRLMPEFQFTVMGKSNALAYQQAFTDRFDVQQTDRVPLETLDLGTRLAEMGTFTTTLTAKQTGRQYTLRGKYQHLWEKRETGKPLLVTEAWNYSHKVEIADQLKFADVPAVQVAYQAHLPVNSNISFELAAMNRLMEDAFAQHDARIAAQFFADDGAFLYSSNPIYRGRKELDAFFEEHMRQLPVFEKLDCRTDRIDVLEGYVIEYASHIAIIKDGDYSGVGTGKNVRIWRREKDGSLKMFRQMAMYD</sequence>
<gene>
    <name evidence="3" type="ORF">AVDCRST_MAG56-8134</name>
</gene>
<dbReference type="SUPFAM" id="SSF54427">
    <property type="entry name" value="NTF2-like"/>
    <property type="match status" value="2"/>
</dbReference>
<feature type="chain" id="PRO_5026932924" description="DUF4440 domain-containing protein" evidence="1">
    <location>
        <begin position="24"/>
        <end position="311"/>
    </location>
</feature>
<feature type="domain" description="DUF4440" evidence="2">
    <location>
        <begin position="194"/>
        <end position="299"/>
    </location>
</feature>
<dbReference type="AlphaFoldDB" id="A0A6J4LYL0"/>
<dbReference type="Gene3D" id="3.10.450.50">
    <property type="match status" value="2"/>
</dbReference>
<dbReference type="Pfam" id="PF14534">
    <property type="entry name" value="DUF4440"/>
    <property type="match status" value="1"/>
</dbReference>